<dbReference type="AlphaFoldDB" id="A0A439DFK5"/>
<keyword evidence="4" id="KW-1185">Reference proteome</keyword>
<reference evidence="3 4" key="1">
    <citation type="submission" date="2018-12" db="EMBL/GenBank/DDBJ databases">
        <title>Draft genome sequence of Xylaria grammica IHI A82.</title>
        <authorList>
            <person name="Buettner E."/>
            <person name="Kellner H."/>
        </authorList>
    </citation>
    <scope>NUCLEOTIDE SEQUENCE [LARGE SCALE GENOMIC DNA]</scope>
    <source>
        <strain evidence="3 4">IHI A82</strain>
    </source>
</reference>
<sequence length="368" mass="42463">MAFEMTQSAKKGPRTHTSRGMEAMNKGPKNSRKDMVEWNKYRDILEDLYMNQNKPLPIVMEEMSNRFRFVRTKKQWCKLGWKKYNQDKPKQPSGRKRERSSRDDSSDSNGEESVVSTIESEASSRDVASLRTLLFTLFDDQSSDEESLSTLKGGNPRNVSECIGLCFRWCEREIRSCEAPFLFPYEEDSPESKYDLDARVFIYFLDRYIESAKSPAKHNDWDNVAECSVKFSPIKMLFTMSTLIVVVVSNAKRLSLEDPSLNVTRIFDLAKLGIDEIKQNRWGDRKLAAEFCNDFESILGDYVDYGKAINSAIRSYERQKWSQDQAVGVLEFPDGEVYQDESWPENMQGGGEITWPLGEDLSLYGRNM</sequence>
<dbReference type="Proteomes" id="UP000286045">
    <property type="component" value="Unassembled WGS sequence"/>
</dbReference>
<evidence type="ECO:0000313" key="3">
    <source>
        <dbReference type="EMBL" id="RWA13193.1"/>
    </source>
</evidence>
<feature type="domain" description="Clr5" evidence="2">
    <location>
        <begin position="37"/>
        <end position="76"/>
    </location>
</feature>
<accession>A0A439DFK5</accession>
<proteinExistence type="predicted"/>
<feature type="region of interest" description="Disordered" evidence="1">
    <location>
        <begin position="1"/>
        <end position="34"/>
    </location>
</feature>
<name>A0A439DFK5_9PEZI</name>
<feature type="region of interest" description="Disordered" evidence="1">
    <location>
        <begin position="84"/>
        <end position="120"/>
    </location>
</feature>
<gene>
    <name evidence="3" type="ORF">EKO27_g1912</name>
</gene>
<comment type="caution">
    <text evidence="3">The sequence shown here is derived from an EMBL/GenBank/DDBJ whole genome shotgun (WGS) entry which is preliminary data.</text>
</comment>
<evidence type="ECO:0000256" key="1">
    <source>
        <dbReference type="SAM" id="MobiDB-lite"/>
    </source>
</evidence>
<dbReference type="Pfam" id="PF14420">
    <property type="entry name" value="Clr5"/>
    <property type="match status" value="1"/>
</dbReference>
<protein>
    <recommendedName>
        <fullName evidence="2">Clr5 domain-containing protein</fullName>
    </recommendedName>
</protein>
<evidence type="ECO:0000313" key="4">
    <source>
        <dbReference type="Proteomes" id="UP000286045"/>
    </source>
</evidence>
<organism evidence="3 4">
    <name type="scientific">Xylaria grammica</name>
    <dbReference type="NCBI Taxonomy" id="363999"/>
    <lineage>
        <taxon>Eukaryota</taxon>
        <taxon>Fungi</taxon>
        <taxon>Dikarya</taxon>
        <taxon>Ascomycota</taxon>
        <taxon>Pezizomycotina</taxon>
        <taxon>Sordariomycetes</taxon>
        <taxon>Xylariomycetidae</taxon>
        <taxon>Xylariales</taxon>
        <taxon>Xylariaceae</taxon>
        <taxon>Xylaria</taxon>
    </lineage>
</organism>
<dbReference type="InterPro" id="IPR025676">
    <property type="entry name" value="Clr5_dom"/>
</dbReference>
<evidence type="ECO:0000259" key="2">
    <source>
        <dbReference type="Pfam" id="PF14420"/>
    </source>
</evidence>
<feature type="compositionally biased region" description="Low complexity" evidence="1">
    <location>
        <begin position="107"/>
        <end position="116"/>
    </location>
</feature>
<dbReference type="EMBL" id="RYZI01000032">
    <property type="protein sequence ID" value="RWA13193.1"/>
    <property type="molecule type" value="Genomic_DNA"/>
</dbReference>